<evidence type="ECO:0000313" key="3">
    <source>
        <dbReference type="Proteomes" id="UP000004095"/>
    </source>
</evidence>
<sequence>MHKNLPVYALFCLLLIFGLGACNSGKESTNNTTDDSLKVIDSLKKLAKADSAKVDTTTPEFKASAIVMYSAYTQHIPHFEQAEDFTPSDKLKQEVTKRTETCKDVSKQVWKQNKEGFKKCDCGGIENYVIFSPKNDWAYTRHLATDKKLADFQPIMEKEGLKFEKEGENRIFKVLIARGSWYEIVNTKNDAKWWFDKNLKFIKFLD</sequence>
<keyword evidence="2" id="KW-0449">Lipoprotein</keyword>
<feature type="chain" id="PRO_5002641436" evidence="1">
    <location>
        <begin position="22"/>
        <end position="206"/>
    </location>
</feature>
<dbReference type="EMBL" id="AAWS01000007">
    <property type="protein sequence ID" value="EAY30379.1"/>
    <property type="molecule type" value="Genomic_DNA"/>
</dbReference>
<proteinExistence type="predicted"/>
<organism evidence="2 3">
    <name type="scientific">Microscilla marina ATCC 23134</name>
    <dbReference type="NCBI Taxonomy" id="313606"/>
    <lineage>
        <taxon>Bacteria</taxon>
        <taxon>Pseudomonadati</taxon>
        <taxon>Bacteroidota</taxon>
        <taxon>Cytophagia</taxon>
        <taxon>Cytophagales</taxon>
        <taxon>Microscillaceae</taxon>
        <taxon>Microscilla</taxon>
    </lineage>
</organism>
<name>A1ZHB0_MICM2</name>
<dbReference type="Proteomes" id="UP000004095">
    <property type="component" value="Unassembled WGS sequence"/>
</dbReference>
<keyword evidence="3" id="KW-1185">Reference proteome</keyword>
<keyword evidence="1" id="KW-0732">Signal</keyword>
<evidence type="ECO:0000256" key="1">
    <source>
        <dbReference type="SAM" id="SignalP"/>
    </source>
</evidence>
<dbReference type="RefSeq" id="WP_002695361.1">
    <property type="nucleotide sequence ID" value="NZ_AAWS01000007.1"/>
</dbReference>
<protein>
    <submittedName>
        <fullName evidence="2">Lipoprotein, putative</fullName>
    </submittedName>
</protein>
<reference evidence="2 3" key="1">
    <citation type="submission" date="2007-01" db="EMBL/GenBank/DDBJ databases">
        <authorList>
            <person name="Haygood M."/>
            <person name="Podell S."/>
            <person name="Anderson C."/>
            <person name="Hopkinson B."/>
            <person name="Roe K."/>
            <person name="Barbeau K."/>
            <person name="Gaasterland T."/>
            <person name="Ferriera S."/>
            <person name="Johnson J."/>
            <person name="Kravitz S."/>
            <person name="Beeson K."/>
            <person name="Sutton G."/>
            <person name="Rogers Y.-H."/>
            <person name="Friedman R."/>
            <person name="Frazier M."/>
            <person name="Venter J.C."/>
        </authorList>
    </citation>
    <scope>NUCLEOTIDE SEQUENCE [LARGE SCALE GENOMIC DNA]</scope>
    <source>
        <strain evidence="2 3">ATCC 23134</strain>
    </source>
</reference>
<feature type="signal peptide" evidence="1">
    <location>
        <begin position="1"/>
        <end position="21"/>
    </location>
</feature>
<dbReference type="AlphaFoldDB" id="A1ZHB0"/>
<evidence type="ECO:0000313" key="2">
    <source>
        <dbReference type="EMBL" id="EAY30379.1"/>
    </source>
</evidence>
<dbReference type="PROSITE" id="PS51257">
    <property type="entry name" value="PROKAR_LIPOPROTEIN"/>
    <property type="match status" value="1"/>
</dbReference>
<comment type="caution">
    <text evidence="2">The sequence shown here is derived from an EMBL/GenBank/DDBJ whole genome shotgun (WGS) entry which is preliminary data.</text>
</comment>
<accession>A1ZHB0</accession>
<gene>
    <name evidence="2" type="ORF">M23134_08208</name>
</gene>